<dbReference type="Gene3D" id="3.90.340.10">
    <property type="entry name" value="Nitric Oxide Synthase, Chain A, domain 1"/>
    <property type="match status" value="1"/>
</dbReference>
<evidence type="ECO:0000259" key="11">
    <source>
        <dbReference type="PROSITE" id="PS51384"/>
    </source>
</evidence>
<dbReference type="OrthoDB" id="1856718at2759"/>
<dbReference type="GO" id="GO:0046872">
    <property type="term" value="F:metal ion binding"/>
    <property type="evidence" value="ECO:0007669"/>
    <property type="project" value="UniProtKB-KW"/>
</dbReference>
<dbReference type="InterPro" id="IPR008254">
    <property type="entry name" value="Flavodoxin/NO_synth"/>
</dbReference>
<dbReference type="GO" id="GO:0006809">
    <property type="term" value="P:nitric oxide biosynthetic process"/>
    <property type="evidence" value="ECO:0007669"/>
    <property type="project" value="InterPro"/>
</dbReference>
<comment type="cofactor">
    <cofactor evidence="1">
        <name>FMN</name>
        <dbReference type="ChEBI" id="CHEBI:58210"/>
    </cofactor>
</comment>
<keyword evidence="4" id="KW-0349">Heme</keyword>
<dbReference type="GO" id="GO:0005516">
    <property type="term" value="F:calmodulin binding"/>
    <property type="evidence" value="ECO:0007669"/>
    <property type="project" value="UniProtKB-KW"/>
</dbReference>
<evidence type="ECO:0000256" key="1">
    <source>
        <dbReference type="ARBA" id="ARBA00001917"/>
    </source>
</evidence>
<dbReference type="RefSeq" id="XP_044721277.1">
    <property type="nucleotide sequence ID" value="XM_044862663.1"/>
</dbReference>
<dbReference type="GO" id="GO:0010181">
    <property type="term" value="F:FMN binding"/>
    <property type="evidence" value="ECO:0007669"/>
    <property type="project" value="InterPro"/>
</dbReference>
<dbReference type="InterPro" id="IPR029039">
    <property type="entry name" value="Flavoprotein-like_sf"/>
</dbReference>
<evidence type="ECO:0000256" key="6">
    <source>
        <dbReference type="ARBA" id="ARBA00022723"/>
    </source>
</evidence>
<evidence type="ECO:0000256" key="9">
    <source>
        <dbReference type="ARBA" id="ARBA00023004"/>
    </source>
</evidence>
<dbReference type="Gene3D" id="3.40.50.80">
    <property type="entry name" value="Nucleotide-binding domain of ferredoxin-NADP reductase (FNR) module"/>
    <property type="match status" value="1"/>
</dbReference>
<evidence type="ECO:0000256" key="5">
    <source>
        <dbReference type="ARBA" id="ARBA00022643"/>
    </source>
</evidence>
<dbReference type="PANTHER" id="PTHR43410">
    <property type="entry name" value="NITRIC OXIDE SYNTHASE OXYGENASE"/>
    <property type="match status" value="1"/>
</dbReference>
<evidence type="ECO:0000256" key="4">
    <source>
        <dbReference type="ARBA" id="ARBA00022617"/>
    </source>
</evidence>
<dbReference type="AlphaFoldDB" id="A0A9P8N0L9"/>
<evidence type="ECO:0000256" key="2">
    <source>
        <dbReference type="ARBA" id="ARBA00006267"/>
    </source>
</evidence>
<keyword evidence="9" id="KW-0408">Iron</keyword>
<keyword evidence="5" id="KW-0288">FMN</keyword>
<dbReference type="SUPFAM" id="SSF52343">
    <property type="entry name" value="Ferredoxin reductase-like, C-terminal NADP-linked domain"/>
    <property type="match status" value="1"/>
</dbReference>
<evidence type="ECO:0000256" key="7">
    <source>
        <dbReference type="ARBA" id="ARBA00022860"/>
    </source>
</evidence>
<accession>A0A9P8N0L9</accession>
<dbReference type="EC" id="1.14.13.39" evidence="3"/>
<dbReference type="InterPro" id="IPR039261">
    <property type="entry name" value="FNR_nucleotide-bd"/>
</dbReference>
<dbReference type="GO" id="GO:0004517">
    <property type="term" value="F:nitric-oxide synthase activity"/>
    <property type="evidence" value="ECO:0007669"/>
    <property type="project" value="UniProtKB-EC"/>
</dbReference>
<comment type="similarity">
    <text evidence="2">Belongs to the NOS family.</text>
</comment>
<evidence type="ECO:0000256" key="3">
    <source>
        <dbReference type="ARBA" id="ARBA00012989"/>
    </source>
</evidence>
<evidence type="ECO:0000256" key="8">
    <source>
        <dbReference type="ARBA" id="ARBA00023002"/>
    </source>
</evidence>
<evidence type="ECO:0000259" key="10">
    <source>
        <dbReference type="PROSITE" id="PS50902"/>
    </source>
</evidence>
<dbReference type="InterPro" id="IPR044944">
    <property type="entry name" value="NOS_dom_3"/>
</dbReference>
<dbReference type="Pfam" id="PF00258">
    <property type="entry name" value="Flavodoxin_1"/>
    <property type="match status" value="1"/>
</dbReference>
<evidence type="ECO:0000313" key="13">
    <source>
        <dbReference type="Proteomes" id="UP000824596"/>
    </source>
</evidence>
<dbReference type="EMBL" id="JAIZPD010000004">
    <property type="protein sequence ID" value="KAH0963764.1"/>
    <property type="molecule type" value="Genomic_DNA"/>
</dbReference>
<reference evidence="12" key="1">
    <citation type="submission" date="2021-09" db="EMBL/GenBank/DDBJ databases">
        <title>A high-quality genome of the endoparasitic fungus Hirsutella rhossiliensis with a comparison of Hirsutella genomes reveals transposable elements contributing to genome size variation.</title>
        <authorList>
            <person name="Lin R."/>
            <person name="Jiao Y."/>
            <person name="Sun X."/>
            <person name="Ling J."/>
            <person name="Xie B."/>
            <person name="Cheng X."/>
        </authorList>
    </citation>
    <scope>NUCLEOTIDE SEQUENCE</scope>
    <source>
        <strain evidence="12">HR02</strain>
    </source>
</reference>
<dbReference type="GeneID" id="68353321"/>
<dbReference type="InterPro" id="IPR017927">
    <property type="entry name" value="FAD-bd_FR_type"/>
</dbReference>
<sequence length="1006" mass="111706">MVHTDEPKLGDDRNIETVETEAVDFLHQLHRDGIIKDDEALEERVHTVLHEIRQTSVVLPDADGKGPKSLAGTWHQTVEELEHGLRLSWKHARKCIMRSEYSYLKLHDFRHIKTSKEMGQVLVQGMHEAFNGGDIQPSVFVFPPKKPNRPGSMVWSQQFLAFAGYRQPDGSILGDPANASLTESIISLGWEPPVIRTRWDLLPLVTMAEGDEPYITPVPESLFPLVQIRHPNSQYSLAFDKLGLRWVPAPALSQLGFDIGGVQYTATPFIGWFMDAEIGVRDLADSFRYNVLPSIVSALNLLQPGQELDELPQWERLALLSRAQTELTFAVHWSFMEAGVRMSDSLTASAMYTNFDDQHLAKHGFRLPADPYWLAPPQGSIIPVWHRGGAPNYQPKPMICRLKENPIKVWKRLKAGRNGLTPKRNGVNVVNDTNGICHVNGHVEPFNDKMLAHSGLTNGHPSTPMIRVFYCSSGTTAQRLAIKLEQRLHIIMDQTSEFPSIASAAPLNDFQPGALSTGDLVFIIASSAGRGDVPTNGQTMLQKCKSLAKVEASDVHFCIFGNGNSSYAANFNGAAFKLEAAMEKLGFSSSMPLFQADTLKEDPPWRQFKTWLAHLEAKYDSSTESVDDFTAEQNDDSTGLLLAQLSPAKVISVHMPKEGDIRRVALDIGRLEYSHMSHVDVFVPLSEDKIDELLLTARLTGDELLTFEEGQVSTRQLFSLVDPDKPFTSLKWAASLGLNLTSEEEAKLLQSPMKSSIKDLPVGWQSKAKRGNLSGFMMALPTRRSRTFSTASSQLYWNLQNMGNVLELTLQTHPGGLVTDHFLSKARRGERLFVRIRHGPGAHLVNDHKPLIAFTTGSGIAPLRGLLQARSAIAADRPAASKMMELKMGKTSREDSISLFLGFRPGDADIVAESTHEALALELVDMLHLTPSNPEKNRAQDKIFKEGVANQIRKKIRDEGASVFVCASKEAADDFARNLEAIVGVKSIREVLGERWVEEVYVFTEA</sequence>
<keyword evidence="7" id="KW-0112">Calmodulin-binding</keyword>
<dbReference type="PANTHER" id="PTHR43410:SF1">
    <property type="entry name" value="NITRIC OXIDE SYNTHASE"/>
    <property type="match status" value="1"/>
</dbReference>
<dbReference type="Pfam" id="PF02898">
    <property type="entry name" value="NO_synthase"/>
    <property type="match status" value="1"/>
</dbReference>
<keyword evidence="13" id="KW-1185">Reference proteome</keyword>
<dbReference type="InterPro" id="IPR044943">
    <property type="entry name" value="NOS_dom_1"/>
</dbReference>
<dbReference type="SUPFAM" id="SSF63380">
    <property type="entry name" value="Riboflavin synthase domain-like"/>
    <property type="match status" value="1"/>
</dbReference>
<dbReference type="InterPro" id="IPR004030">
    <property type="entry name" value="NOS_N"/>
</dbReference>
<dbReference type="SUPFAM" id="SSF52218">
    <property type="entry name" value="Flavoproteins"/>
    <property type="match status" value="1"/>
</dbReference>
<gene>
    <name evidence="12" type="ORF">HRG_04192</name>
</gene>
<keyword evidence="8" id="KW-0560">Oxidoreductase</keyword>
<dbReference type="Proteomes" id="UP000824596">
    <property type="component" value="Unassembled WGS sequence"/>
</dbReference>
<comment type="caution">
    <text evidence="12">The sequence shown here is derived from an EMBL/GenBank/DDBJ whole genome shotgun (WGS) entry which is preliminary data.</text>
</comment>
<dbReference type="Gene3D" id="3.40.50.360">
    <property type="match status" value="1"/>
</dbReference>
<keyword evidence="5" id="KW-0285">Flavoprotein</keyword>
<dbReference type="Gene3D" id="3.90.1230.10">
    <property type="entry name" value="Nitric Oxide Synthase, Chain A, domain 3"/>
    <property type="match status" value="1"/>
</dbReference>
<dbReference type="SUPFAM" id="SSF56512">
    <property type="entry name" value="Nitric oxide (NO) synthase oxygenase domain"/>
    <property type="match status" value="1"/>
</dbReference>
<dbReference type="InterPro" id="IPR017938">
    <property type="entry name" value="Riboflavin_synthase-like_b-brl"/>
</dbReference>
<dbReference type="Gene3D" id="3.90.440.10">
    <property type="entry name" value="Nitric Oxide Synthase,Heme Domain,Chain A domain 2"/>
    <property type="match status" value="1"/>
</dbReference>
<keyword evidence="6" id="KW-0479">Metal-binding</keyword>
<name>A0A9P8N0L9_9HYPO</name>
<organism evidence="12 13">
    <name type="scientific">Hirsutella rhossiliensis</name>
    <dbReference type="NCBI Taxonomy" id="111463"/>
    <lineage>
        <taxon>Eukaryota</taxon>
        <taxon>Fungi</taxon>
        <taxon>Dikarya</taxon>
        <taxon>Ascomycota</taxon>
        <taxon>Pezizomycotina</taxon>
        <taxon>Sordariomycetes</taxon>
        <taxon>Hypocreomycetidae</taxon>
        <taxon>Hypocreales</taxon>
        <taxon>Ophiocordycipitaceae</taxon>
        <taxon>Hirsutella</taxon>
    </lineage>
</organism>
<evidence type="ECO:0000313" key="12">
    <source>
        <dbReference type="EMBL" id="KAH0963764.1"/>
    </source>
</evidence>
<feature type="domain" description="Flavodoxin-like" evidence="10">
    <location>
        <begin position="466"/>
        <end position="616"/>
    </location>
</feature>
<dbReference type="PROSITE" id="PS50902">
    <property type="entry name" value="FLAVODOXIN_LIKE"/>
    <property type="match status" value="1"/>
</dbReference>
<dbReference type="InterPro" id="IPR036119">
    <property type="entry name" value="NOS_N_sf"/>
</dbReference>
<protein>
    <recommendedName>
        <fullName evidence="3">nitric-oxide synthase (NADPH)</fullName>
        <ecNumber evidence="3">1.14.13.39</ecNumber>
    </recommendedName>
</protein>
<dbReference type="InterPro" id="IPR050607">
    <property type="entry name" value="NOS"/>
</dbReference>
<dbReference type="InterPro" id="IPR044940">
    <property type="entry name" value="NOS_dom_2"/>
</dbReference>
<proteinExistence type="inferred from homology"/>
<feature type="domain" description="FAD-binding FR-type" evidence="11">
    <location>
        <begin position="643"/>
        <end position="847"/>
    </location>
</feature>
<dbReference type="PROSITE" id="PS51384">
    <property type="entry name" value="FAD_FR"/>
    <property type="match status" value="1"/>
</dbReference>